<sequence>MINSLKKLSNRLSIYNNNNNNNNININKDDINRSNVGFLVVSLLFWCFSENDLKLREVNNFLKSTFDFYHLSNYQINQLYETHSQLNYLYQKQQQKQQQINIRNKLNNKNNDNSNNTKNLNEQQPQQSILDFNYDFELYNKQFINELSTTKEGIAILSDLEQYCSILKKELQNFLDVLESNQERERSKSNNQEEQLNNSYDQKFENYIDELGETFQKKISTSLNQLVSLFPKDNLTGMMSEAIESFILIHIFGQIFPINKSKDDQLKRIIAFTRDTQPILNHIDVKPQVLESINWDAAITDLSTINLHENPRDKIMCILRACRHISKGLSKYGSFGADEFIGYLIYLTIKTNPSYLYSNLKFIELFRAGDLMVSEEGYYFISLKMATDYIESKFKDLYLNSDYDKDLKKEGNKDSILNNNNDNNNNNNNCSNNNNINNDININNSIPNNNINNNSIINNLEKNIFNSSILEEEIISDPLLNNNDQDKDEYQYEVDDSDEPLIQDILENSDEILSNITSLAITNGYNAFVRSALKRFALKLHPSTLGLKLLLLENTLSQKLLQELQQQEQQEQEHQHSKDKDKSKDSNQSIIKKNIINVFERTRSNNRALKIALATIAGGGLLAVGGLVAAPLIGAALHGAIGMGILSAISMTGLTGTTVSTILFGATGATISATRMTKHTSGLNEFEFRKVNGSFGLNVVIGALGWVQEKTGNEDLSRWESNLFSGILCLGEVYSIKWETSLLYSLYKSLHEYKLKVEDNSTFNKFAIKMMHDAILPSASLLEAGSIISTNWGKVKDRAQKAGKLLAEEILTNKSFGSRPITLVGISMGARIIYYCLCSLIEQKAYGVVENVLFIGGCCPNDSKKWKKIRKIVSGRVVNCYSPNDILLKYFYEANNLTDEGGSLDAIGYSPIKKSQPTININNSNINNSNNSNNSTNISNSNNTNIFPFKFKFNNHSKDDSLKESNNKTTSTTTTTKATEKINIVSLKAESSFKINKKNLKDNELKELNNKYYLDLIEDVDVSSIITSHLDYQKDQVQRIIFSHVNIDSVEQCPNILMTSPNTILFLEESMKKQKEEIEELQKKNQKKKQFKKTNSKFNFNGEDENSEDGIENSNDNKKDDDNKEENKNNNNNNKNGINNNNKNVDIKKNHGISNIEMSPIIDEEITIDNVALKDIKF</sequence>
<dbReference type="VEuPathDB" id="AmoebaDB:DICPUDRAFT_153177"/>
<keyword evidence="3 7" id="KW-1133">Transmembrane helix</keyword>
<dbReference type="PANTHER" id="PTHR17920">
    <property type="entry name" value="TRANSMEMBRANE AND COILED-COIL DOMAIN-CONTAINING PROTEIN 4 TMCO4"/>
    <property type="match status" value="1"/>
</dbReference>
<organism evidence="9 10">
    <name type="scientific">Dictyostelium purpureum</name>
    <name type="common">Slime mold</name>
    <dbReference type="NCBI Taxonomy" id="5786"/>
    <lineage>
        <taxon>Eukaryota</taxon>
        <taxon>Amoebozoa</taxon>
        <taxon>Evosea</taxon>
        <taxon>Eumycetozoa</taxon>
        <taxon>Dictyostelia</taxon>
        <taxon>Dictyosteliales</taxon>
        <taxon>Dictyosteliaceae</taxon>
        <taxon>Dictyostelium</taxon>
    </lineage>
</organism>
<name>F0ZN86_DICPU</name>
<keyword evidence="10" id="KW-1185">Reference proteome</keyword>
<dbReference type="Gene3D" id="1.20.1050.80">
    <property type="entry name" value="VPS9 domain"/>
    <property type="match status" value="1"/>
</dbReference>
<dbReference type="AlphaFoldDB" id="F0ZN86"/>
<proteinExistence type="predicted"/>
<evidence type="ECO:0000313" key="10">
    <source>
        <dbReference type="Proteomes" id="UP000001064"/>
    </source>
</evidence>
<evidence type="ECO:0000256" key="4">
    <source>
        <dbReference type="ARBA" id="ARBA00023136"/>
    </source>
</evidence>
<keyword evidence="4 7" id="KW-0472">Membrane</keyword>
<dbReference type="InterPro" id="IPR003123">
    <property type="entry name" value="VPS9"/>
</dbReference>
<feature type="compositionally biased region" description="Low complexity" evidence="6">
    <location>
        <begin position="1129"/>
        <end position="1144"/>
    </location>
</feature>
<gene>
    <name evidence="9" type="ORF">DICPUDRAFT_153177</name>
</gene>
<dbReference type="RefSeq" id="XP_003288884.1">
    <property type="nucleotide sequence ID" value="XM_003288836.1"/>
</dbReference>
<feature type="transmembrane region" description="Helical" evidence="7">
    <location>
        <begin position="611"/>
        <end position="634"/>
    </location>
</feature>
<evidence type="ECO:0000256" key="5">
    <source>
        <dbReference type="SAM" id="Coils"/>
    </source>
</evidence>
<feature type="region of interest" description="Disordered" evidence="6">
    <location>
        <begin position="1077"/>
        <end position="1146"/>
    </location>
</feature>
<evidence type="ECO:0000256" key="2">
    <source>
        <dbReference type="ARBA" id="ARBA00022692"/>
    </source>
</evidence>
<reference evidence="10" key="1">
    <citation type="journal article" date="2011" name="Genome Biol.">
        <title>Comparative genomics of the social amoebae Dictyostelium discoideum and Dictyostelium purpureum.</title>
        <authorList>
            <consortium name="US DOE Joint Genome Institute (JGI-PGF)"/>
            <person name="Sucgang R."/>
            <person name="Kuo A."/>
            <person name="Tian X."/>
            <person name="Salerno W."/>
            <person name="Parikh A."/>
            <person name="Feasley C.L."/>
            <person name="Dalin E."/>
            <person name="Tu H."/>
            <person name="Huang E."/>
            <person name="Barry K."/>
            <person name="Lindquist E."/>
            <person name="Shapiro H."/>
            <person name="Bruce D."/>
            <person name="Schmutz J."/>
            <person name="Salamov A."/>
            <person name="Fey P."/>
            <person name="Gaudet P."/>
            <person name="Anjard C."/>
            <person name="Babu M.M."/>
            <person name="Basu S."/>
            <person name="Bushmanova Y."/>
            <person name="van der Wel H."/>
            <person name="Katoh-Kurasawa M."/>
            <person name="Dinh C."/>
            <person name="Coutinho P.M."/>
            <person name="Saito T."/>
            <person name="Elias M."/>
            <person name="Schaap P."/>
            <person name="Kay R.R."/>
            <person name="Henrissat B."/>
            <person name="Eichinger L."/>
            <person name="Rivero F."/>
            <person name="Putnam N.H."/>
            <person name="West C.M."/>
            <person name="Loomis W.F."/>
            <person name="Chisholm R.L."/>
            <person name="Shaulsky G."/>
            <person name="Strassmann J.E."/>
            <person name="Queller D.C."/>
            <person name="Kuspa A."/>
            <person name="Grigoriev I.V."/>
        </authorList>
    </citation>
    <scope>NUCLEOTIDE SEQUENCE [LARGE SCALE GENOMIC DNA]</scope>
    <source>
        <strain evidence="10">QSDP1</strain>
    </source>
</reference>
<evidence type="ECO:0000259" key="8">
    <source>
        <dbReference type="PROSITE" id="PS51205"/>
    </source>
</evidence>
<protein>
    <recommendedName>
        <fullName evidence="8">VPS9 domain-containing protein</fullName>
    </recommendedName>
</protein>
<dbReference type="PANTHER" id="PTHR17920:SF3">
    <property type="entry name" value="TRANSMEMBRANE AND COILED-COIL DOMAIN-CONTAINING PROTEIN 4"/>
    <property type="match status" value="1"/>
</dbReference>
<feature type="compositionally biased region" description="Acidic residues" evidence="6">
    <location>
        <begin position="1102"/>
        <end position="1111"/>
    </location>
</feature>
<dbReference type="InterPro" id="IPR037191">
    <property type="entry name" value="VPS9_dom_sf"/>
</dbReference>
<feature type="compositionally biased region" description="Basic residues" evidence="6">
    <location>
        <begin position="1084"/>
        <end position="1095"/>
    </location>
</feature>
<evidence type="ECO:0000256" key="3">
    <source>
        <dbReference type="ARBA" id="ARBA00022989"/>
    </source>
</evidence>
<feature type="domain" description="VPS9" evidence="8">
    <location>
        <begin position="260"/>
        <end position="399"/>
    </location>
</feature>
<feature type="transmembrane region" description="Helical" evidence="7">
    <location>
        <begin position="640"/>
        <end position="666"/>
    </location>
</feature>
<dbReference type="InParanoid" id="F0ZN86"/>
<dbReference type="Pfam" id="PF02204">
    <property type="entry name" value="VPS9"/>
    <property type="match status" value="1"/>
</dbReference>
<dbReference type="PROSITE" id="PS51205">
    <property type="entry name" value="VPS9"/>
    <property type="match status" value="1"/>
</dbReference>
<dbReference type="SUPFAM" id="SSF109993">
    <property type="entry name" value="VPS9 domain"/>
    <property type="match status" value="1"/>
</dbReference>
<dbReference type="eggNOG" id="KOG2385">
    <property type="taxonomic scope" value="Eukaryota"/>
</dbReference>
<dbReference type="InterPro" id="IPR007941">
    <property type="entry name" value="DUF726"/>
</dbReference>
<keyword evidence="5" id="KW-0175">Coiled coil</keyword>
<comment type="subcellular location">
    <subcellularLocation>
        <location evidence="1">Membrane</location>
        <topology evidence="1">Multi-pass membrane protein</topology>
    </subcellularLocation>
</comment>
<feature type="compositionally biased region" description="Basic and acidic residues" evidence="6">
    <location>
        <begin position="1115"/>
        <end position="1128"/>
    </location>
</feature>
<dbReference type="eggNOG" id="KOG2319">
    <property type="taxonomic scope" value="Eukaryota"/>
</dbReference>
<feature type="compositionally biased region" description="Basic and acidic residues" evidence="6">
    <location>
        <begin position="571"/>
        <end position="585"/>
    </location>
</feature>
<feature type="coiled-coil region" evidence="5">
    <location>
        <begin position="92"/>
        <end position="123"/>
    </location>
</feature>
<dbReference type="OMA" id="PRDKIMC"/>
<evidence type="ECO:0000256" key="1">
    <source>
        <dbReference type="ARBA" id="ARBA00004141"/>
    </source>
</evidence>
<evidence type="ECO:0000256" key="7">
    <source>
        <dbReference type="SAM" id="Phobius"/>
    </source>
</evidence>
<keyword evidence="2 7" id="KW-0812">Transmembrane</keyword>
<dbReference type="Proteomes" id="UP000001064">
    <property type="component" value="Unassembled WGS sequence"/>
</dbReference>
<dbReference type="FunCoup" id="F0ZN86">
    <property type="interactions" value="743"/>
</dbReference>
<dbReference type="Pfam" id="PF05277">
    <property type="entry name" value="DUF726"/>
    <property type="match status" value="1"/>
</dbReference>
<evidence type="ECO:0000256" key="6">
    <source>
        <dbReference type="SAM" id="MobiDB-lite"/>
    </source>
</evidence>
<feature type="region of interest" description="Disordered" evidence="6">
    <location>
        <begin position="564"/>
        <end position="587"/>
    </location>
</feature>
<dbReference type="KEGG" id="dpp:DICPUDRAFT_153177"/>
<accession>F0ZN86</accession>
<dbReference type="SMART" id="SM00167">
    <property type="entry name" value="VPS9"/>
    <property type="match status" value="1"/>
</dbReference>
<dbReference type="OrthoDB" id="20170at2759"/>
<dbReference type="EMBL" id="GL871091">
    <property type="protein sequence ID" value="EGC34607.1"/>
    <property type="molecule type" value="Genomic_DNA"/>
</dbReference>
<dbReference type="GeneID" id="10499564"/>
<evidence type="ECO:0000313" key="9">
    <source>
        <dbReference type="EMBL" id="EGC34607.1"/>
    </source>
</evidence>
<dbReference type="GO" id="GO:0016020">
    <property type="term" value="C:membrane"/>
    <property type="evidence" value="ECO:0007669"/>
    <property type="project" value="UniProtKB-SubCell"/>
</dbReference>